<keyword evidence="2" id="KW-1133">Transmembrane helix</keyword>
<evidence type="ECO:0000256" key="1">
    <source>
        <dbReference type="SAM" id="MobiDB-lite"/>
    </source>
</evidence>
<feature type="compositionally biased region" description="Basic and acidic residues" evidence="1">
    <location>
        <begin position="38"/>
        <end position="48"/>
    </location>
</feature>
<dbReference type="EMBL" id="KY684084">
    <property type="protein sequence ID" value="ARF09268.1"/>
    <property type="molecule type" value="Genomic_DNA"/>
</dbReference>
<keyword evidence="2" id="KW-0812">Transmembrane</keyword>
<name>A0A1V0SC85_9VIRU</name>
<evidence type="ECO:0000256" key="2">
    <source>
        <dbReference type="SAM" id="Phobius"/>
    </source>
</evidence>
<gene>
    <name evidence="3" type="ORF">Catovirus_2_217</name>
</gene>
<protein>
    <submittedName>
        <fullName evidence="3">Uncharacterized protein</fullName>
    </submittedName>
</protein>
<proteinExistence type="predicted"/>
<keyword evidence="2" id="KW-0472">Membrane</keyword>
<sequence>MLNKIIMNSQNIADVTQYNYSKNFGTSIRQLQEEAMDTENRSRDRSSDHSISNLNPGISKLVMDINKNLDDYAPPTTRSETDDDYDEDHYDENDSKILSKIPNWIKEIILFVIIYFIFSMGFVKKSIGYYIKYINPDSDGNVPFIGILIYGFLLIVTFMITKYFLGLY</sequence>
<feature type="transmembrane region" description="Helical" evidence="2">
    <location>
        <begin position="143"/>
        <end position="165"/>
    </location>
</feature>
<organism evidence="3">
    <name type="scientific">Catovirus CTV1</name>
    <dbReference type="NCBI Taxonomy" id="1977631"/>
    <lineage>
        <taxon>Viruses</taxon>
        <taxon>Varidnaviria</taxon>
        <taxon>Bamfordvirae</taxon>
        <taxon>Nucleocytoviricota</taxon>
        <taxon>Megaviricetes</taxon>
        <taxon>Imitervirales</taxon>
        <taxon>Mimiviridae</taxon>
        <taxon>Klosneuvirinae</taxon>
        <taxon>Catovirus</taxon>
    </lineage>
</organism>
<evidence type="ECO:0000313" key="3">
    <source>
        <dbReference type="EMBL" id="ARF09268.1"/>
    </source>
</evidence>
<feature type="region of interest" description="Disordered" evidence="1">
    <location>
        <begin position="33"/>
        <end position="56"/>
    </location>
</feature>
<accession>A0A1V0SC85</accession>
<reference evidence="3" key="1">
    <citation type="journal article" date="2017" name="Science">
        <title>Giant viruses with an expanded complement of translation system components.</title>
        <authorList>
            <person name="Schulz F."/>
            <person name="Yutin N."/>
            <person name="Ivanova N.N."/>
            <person name="Ortega D.R."/>
            <person name="Lee T.K."/>
            <person name="Vierheilig J."/>
            <person name="Daims H."/>
            <person name="Horn M."/>
            <person name="Wagner M."/>
            <person name="Jensen G.J."/>
            <person name="Kyrpides N.C."/>
            <person name="Koonin E.V."/>
            <person name="Woyke T."/>
        </authorList>
    </citation>
    <scope>NUCLEOTIDE SEQUENCE</scope>
    <source>
        <strain evidence="3">CTV1</strain>
    </source>
</reference>
<feature type="transmembrane region" description="Helical" evidence="2">
    <location>
        <begin position="104"/>
        <end position="123"/>
    </location>
</feature>